<dbReference type="InterPro" id="IPR014729">
    <property type="entry name" value="Rossmann-like_a/b/a_fold"/>
</dbReference>
<evidence type="ECO:0000313" key="2">
    <source>
        <dbReference type="Proteomes" id="UP001218231"/>
    </source>
</evidence>
<evidence type="ECO:0000313" key="1">
    <source>
        <dbReference type="EMBL" id="WCT75933.1"/>
    </source>
</evidence>
<dbReference type="Gene3D" id="3.40.50.620">
    <property type="entry name" value="HUPs"/>
    <property type="match status" value="1"/>
</dbReference>
<dbReference type="RefSeq" id="WP_273616397.1">
    <property type="nucleotide sequence ID" value="NZ_CP117417.1"/>
</dbReference>
<accession>A0ABY7TRV7</accession>
<dbReference type="Proteomes" id="UP001218231">
    <property type="component" value="Chromosome"/>
</dbReference>
<keyword evidence="2" id="KW-1185">Reference proteome</keyword>
<reference evidence="1 2" key="1">
    <citation type="submission" date="2023-02" db="EMBL/GenBank/DDBJ databases">
        <title>Genome sequence of Novosphingobium humi KACC 19094.</title>
        <authorList>
            <person name="Kim S."/>
            <person name="Heo J."/>
            <person name="Kwon S.-W."/>
        </authorList>
    </citation>
    <scope>NUCLEOTIDE SEQUENCE [LARGE SCALE GENOMIC DNA]</scope>
    <source>
        <strain evidence="1 2">KACC 19094</strain>
    </source>
</reference>
<gene>
    <name evidence="1" type="ORF">PQ457_08115</name>
</gene>
<name>A0ABY7TRV7_9SPHN</name>
<sequence length="309" mass="34833">MNPYLIPGPALYAMSGGRTSAFQLKQVLDANGGKLPEDHHVAFCNTGMELEKTLRFVHECGTRWGVHIHWLEWRDRRKRTPVSQRFEEVGFNSASRFGEPFEALIRSKKAVPNIMARWCTEHLKVQVCADFMESLGYESWHNVIGLRADELRRVVKKDAQNEAGESPWVNVMPMVKAGHTKEDVRRFWFGNMKPIDAVQIQRDFGPSACATLPQGFDLGLDEWEGNCSLCFAVGYQILLHRIRRRPEAIHLWSHFERLGNGTFTTEYSYADLGKAASSSPLLDLGDNFTSDAECGVGGVDNAIRCGART</sequence>
<evidence type="ECO:0008006" key="3">
    <source>
        <dbReference type="Google" id="ProtNLM"/>
    </source>
</evidence>
<dbReference type="SUPFAM" id="SSF52402">
    <property type="entry name" value="Adenine nucleotide alpha hydrolases-like"/>
    <property type="match status" value="1"/>
</dbReference>
<dbReference type="EMBL" id="CP117417">
    <property type="protein sequence ID" value="WCT75933.1"/>
    <property type="molecule type" value="Genomic_DNA"/>
</dbReference>
<organism evidence="1 2">
    <name type="scientific">Novosphingobium humi</name>
    <dbReference type="NCBI Taxonomy" id="2282397"/>
    <lineage>
        <taxon>Bacteria</taxon>
        <taxon>Pseudomonadati</taxon>
        <taxon>Pseudomonadota</taxon>
        <taxon>Alphaproteobacteria</taxon>
        <taxon>Sphingomonadales</taxon>
        <taxon>Sphingomonadaceae</taxon>
        <taxon>Novosphingobium</taxon>
    </lineage>
</organism>
<protein>
    <recommendedName>
        <fullName evidence="3">3'-phosphoadenosine 5'-phosphosulfate sulfotransferase (PAPS reductase)/FAD synthetase</fullName>
    </recommendedName>
</protein>
<proteinExistence type="predicted"/>